<evidence type="ECO:0000313" key="1">
    <source>
        <dbReference type="EMBL" id="KKN35656.1"/>
    </source>
</evidence>
<comment type="caution">
    <text evidence="1">The sequence shown here is derived from an EMBL/GenBank/DDBJ whole genome shotgun (WGS) entry which is preliminary data.</text>
</comment>
<dbReference type="AlphaFoldDB" id="A0A0F9SF93"/>
<proteinExistence type="predicted"/>
<sequence length="104" mass="12110">MAMKINDWAYCEKLDTTFKILAVKDYLLQESEVVWIHKKGCVRVDTQECSYCHEQKPDIEERYSFTVYAGKMCDDCAYSRYRDHCGLDGAQGDPNDLDEPLEPE</sequence>
<protein>
    <submittedName>
        <fullName evidence="1">Uncharacterized protein</fullName>
    </submittedName>
</protein>
<gene>
    <name evidence="1" type="ORF">LCGC14_0781530</name>
</gene>
<accession>A0A0F9SF93</accession>
<reference evidence="1" key="1">
    <citation type="journal article" date="2015" name="Nature">
        <title>Complex archaea that bridge the gap between prokaryotes and eukaryotes.</title>
        <authorList>
            <person name="Spang A."/>
            <person name="Saw J.H."/>
            <person name="Jorgensen S.L."/>
            <person name="Zaremba-Niedzwiedzka K."/>
            <person name="Martijn J."/>
            <person name="Lind A.E."/>
            <person name="van Eijk R."/>
            <person name="Schleper C."/>
            <person name="Guy L."/>
            <person name="Ettema T.J."/>
        </authorList>
    </citation>
    <scope>NUCLEOTIDE SEQUENCE</scope>
</reference>
<name>A0A0F9SF93_9ZZZZ</name>
<organism evidence="1">
    <name type="scientific">marine sediment metagenome</name>
    <dbReference type="NCBI Taxonomy" id="412755"/>
    <lineage>
        <taxon>unclassified sequences</taxon>
        <taxon>metagenomes</taxon>
        <taxon>ecological metagenomes</taxon>
    </lineage>
</organism>
<dbReference type="EMBL" id="LAZR01002023">
    <property type="protein sequence ID" value="KKN35656.1"/>
    <property type="molecule type" value="Genomic_DNA"/>
</dbReference>